<dbReference type="Proteomes" id="UP000886750">
    <property type="component" value="Unassembled WGS sequence"/>
</dbReference>
<keyword evidence="1" id="KW-1133">Transmembrane helix</keyword>
<dbReference type="AlphaFoldDB" id="A0A9D1ZWR1"/>
<feature type="transmembrane region" description="Helical" evidence="1">
    <location>
        <begin position="171"/>
        <end position="189"/>
    </location>
</feature>
<accession>A0A9D1ZWR1</accession>
<evidence type="ECO:0000313" key="2">
    <source>
        <dbReference type="EMBL" id="HIY96883.1"/>
    </source>
</evidence>
<dbReference type="EMBL" id="DXCQ01000030">
    <property type="protein sequence ID" value="HIY96883.1"/>
    <property type="molecule type" value="Genomic_DNA"/>
</dbReference>
<reference evidence="2" key="2">
    <citation type="submission" date="2021-04" db="EMBL/GenBank/DDBJ databases">
        <authorList>
            <person name="Gilroy R."/>
        </authorList>
    </citation>
    <scope>NUCLEOTIDE SEQUENCE</scope>
    <source>
        <strain evidence="2">1345</strain>
    </source>
</reference>
<evidence type="ECO:0000313" key="3">
    <source>
        <dbReference type="Proteomes" id="UP000886750"/>
    </source>
</evidence>
<feature type="transmembrane region" description="Helical" evidence="1">
    <location>
        <begin position="68"/>
        <end position="87"/>
    </location>
</feature>
<dbReference type="InterPro" id="IPR010540">
    <property type="entry name" value="CmpB_TMEM229"/>
</dbReference>
<comment type="caution">
    <text evidence="2">The sequence shown here is derived from an EMBL/GenBank/DDBJ whole genome shotgun (WGS) entry which is preliminary data.</text>
</comment>
<sequence>MIRKDKETTLTKKQKPLSFSRYVYPTLGKLTFPKAVFLYMLGGALGNLWEIIFNLVKVHRYFVCSGSIFTPFNPVYGLGLIAIVLALRRFHSIGEVFFGGALLGGIVEYVLSCFEEYVLGVRSWNYSSWPLDIDGRTTVPIMLFWGLLCVIVIFLIYRPLDTFFERIPRRFFLFAALFFFSVICIDMFFNASAMFRYTARASDIPPLTAFGEWLDRVFPDSFMKYVFPSTKIQ</sequence>
<protein>
    <submittedName>
        <fullName evidence="2">ABC transporter permease</fullName>
    </submittedName>
</protein>
<reference evidence="2" key="1">
    <citation type="journal article" date="2021" name="PeerJ">
        <title>Extensive microbial diversity within the chicken gut microbiome revealed by metagenomics and culture.</title>
        <authorList>
            <person name="Gilroy R."/>
            <person name="Ravi A."/>
            <person name="Getino M."/>
            <person name="Pursley I."/>
            <person name="Horton D.L."/>
            <person name="Alikhan N.F."/>
            <person name="Baker D."/>
            <person name="Gharbi K."/>
            <person name="Hall N."/>
            <person name="Watson M."/>
            <person name="Adriaenssens E.M."/>
            <person name="Foster-Nyarko E."/>
            <person name="Jarju S."/>
            <person name="Secka A."/>
            <person name="Antonio M."/>
            <person name="Oren A."/>
            <person name="Chaudhuri R.R."/>
            <person name="La Ragione R."/>
            <person name="Hildebrand F."/>
            <person name="Pallen M.J."/>
        </authorList>
    </citation>
    <scope>NUCLEOTIDE SEQUENCE</scope>
    <source>
        <strain evidence="2">1345</strain>
    </source>
</reference>
<name>A0A9D1ZWR1_9FIRM</name>
<gene>
    <name evidence="2" type="ORF">H9729_04275</name>
</gene>
<proteinExistence type="predicted"/>
<feature type="transmembrane region" description="Helical" evidence="1">
    <location>
        <begin position="36"/>
        <end position="56"/>
    </location>
</feature>
<organism evidence="2 3">
    <name type="scientific">Candidatus Borkfalkia excrementigallinarum</name>
    <dbReference type="NCBI Taxonomy" id="2838506"/>
    <lineage>
        <taxon>Bacteria</taxon>
        <taxon>Bacillati</taxon>
        <taxon>Bacillota</taxon>
        <taxon>Clostridia</taxon>
        <taxon>Christensenellales</taxon>
        <taxon>Christensenellaceae</taxon>
        <taxon>Candidatus Borkfalkia</taxon>
    </lineage>
</organism>
<keyword evidence="1" id="KW-0472">Membrane</keyword>
<dbReference type="Pfam" id="PF06541">
    <property type="entry name" value="ABC_trans_CmpB"/>
    <property type="match status" value="1"/>
</dbReference>
<keyword evidence="1" id="KW-0812">Transmembrane</keyword>
<feature type="transmembrane region" description="Helical" evidence="1">
    <location>
        <begin position="96"/>
        <end position="119"/>
    </location>
</feature>
<feature type="transmembrane region" description="Helical" evidence="1">
    <location>
        <begin position="139"/>
        <end position="159"/>
    </location>
</feature>
<evidence type="ECO:0000256" key="1">
    <source>
        <dbReference type="SAM" id="Phobius"/>
    </source>
</evidence>